<dbReference type="PANTHER" id="PTHR11932">
    <property type="entry name" value="CULLIN"/>
    <property type="match status" value="1"/>
</dbReference>
<organism evidence="4 5">
    <name type="scientific">Sphagnum jensenii</name>
    <dbReference type="NCBI Taxonomy" id="128206"/>
    <lineage>
        <taxon>Eukaryota</taxon>
        <taxon>Viridiplantae</taxon>
        <taxon>Streptophyta</taxon>
        <taxon>Embryophyta</taxon>
        <taxon>Bryophyta</taxon>
        <taxon>Sphagnophytina</taxon>
        <taxon>Sphagnopsida</taxon>
        <taxon>Sphagnales</taxon>
        <taxon>Sphagnaceae</taxon>
        <taxon>Sphagnum</taxon>
    </lineage>
</organism>
<evidence type="ECO:0000256" key="2">
    <source>
        <dbReference type="SAM" id="MobiDB-lite"/>
    </source>
</evidence>
<dbReference type="InterPro" id="IPR016159">
    <property type="entry name" value="Cullin_repeat-like_dom_sf"/>
</dbReference>
<evidence type="ECO:0000313" key="5">
    <source>
        <dbReference type="Proteomes" id="UP001497522"/>
    </source>
</evidence>
<feature type="domain" description="Cullin N-terminal" evidence="3">
    <location>
        <begin position="51"/>
        <end position="253"/>
    </location>
</feature>
<sequence>MKRRGRLREVGGKRGSRALGHRFAGTMTMNREREVIELEQGRAVMQKGITKLKNLLEGVPEQQFNSKEYIMFYKTIYKMCTQKPPQDYSQQLYDRYRESFEEYINSTVLPALREKHDEFMLRELVMRWDNHKIMVRWLSRFFNYLDRYFIARKSLPALGEVGLMCFRDLVYAEMKTNVKDAVITLIDREREGEQIDRALLKSVLGIFVEIGMGNMDVYETDFEGFMLQNTAAYYSHKAASWIEEDSCPDYMLKKVQHELLTKYENHLLEKEHSGCDALLRDDKAFVCNVNELHDKCLLYVSECFLNDSLFHEVGELLADIGDQDLFAELWRIDGDTSASSLTSSSNEGVPQHPSLQQLRDESDPSTVVALMGTTTTEDFFTRATTPGMGSGKDSQLESHE</sequence>
<protein>
    <recommendedName>
        <fullName evidence="3">Cullin N-terminal domain-containing protein</fullName>
    </recommendedName>
</protein>
<proteinExistence type="inferred from homology"/>
<feature type="region of interest" description="Disordered" evidence="2">
    <location>
        <begin position="379"/>
        <end position="400"/>
    </location>
</feature>
<dbReference type="Pfam" id="PF00888">
    <property type="entry name" value="Cullin"/>
    <property type="match status" value="1"/>
</dbReference>
<dbReference type="Gene3D" id="1.20.1310.10">
    <property type="entry name" value="Cullin Repeats"/>
    <property type="match status" value="2"/>
</dbReference>
<evidence type="ECO:0000313" key="4">
    <source>
        <dbReference type="EMBL" id="CAK9857857.1"/>
    </source>
</evidence>
<feature type="region of interest" description="Disordered" evidence="2">
    <location>
        <begin position="339"/>
        <end position="366"/>
    </location>
</feature>
<dbReference type="EMBL" id="OZ023702">
    <property type="protein sequence ID" value="CAK9857857.1"/>
    <property type="molecule type" value="Genomic_DNA"/>
</dbReference>
<accession>A0ABP1A5Q7</accession>
<dbReference type="InterPro" id="IPR001373">
    <property type="entry name" value="Cullin_N"/>
</dbReference>
<gene>
    <name evidence="4" type="ORF">CSSPJE1EN2_LOCUS852</name>
</gene>
<evidence type="ECO:0000259" key="3">
    <source>
        <dbReference type="Pfam" id="PF00888"/>
    </source>
</evidence>
<name>A0ABP1A5Q7_9BRYO</name>
<evidence type="ECO:0000256" key="1">
    <source>
        <dbReference type="ARBA" id="ARBA00006019"/>
    </source>
</evidence>
<keyword evidence="5" id="KW-1185">Reference proteome</keyword>
<comment type="similarity">
    <text evidence="1">Belongs to the cullin family.</text>
</comment>
<reference evidence="4 5" key="1">
    <citation type="submission" date="2024-03" db="EMBL/GenBank/DDBJ databases">
        <authorList>
            <consortium name="ELIXIR-Norway"/>
            <consortium name="Elixir Norway"/>
        </authorList>
    </citation>
    <scope>NUCLEOTIDE SEQUENCE [LARGE SCALE GENOMIC DNA]</scope>
</reference>
<dbReference type="SUPFAM" id="SSF74788">
    <property type="entry name" value="Cullin repeat-like"/>
    <property type="match status" value="1"/>
</dbReference>
<dbReference type="InterPro" id="IPR045093">
    <property type="entry name" value="Cullin"/>
</dbReference>
<dbReference type="Proteomes" id="UP001497522">
    <property type="component" value="Chromosome 1"/>
</dbReference>